<feature type="domain" description="N-acetylmuramoyl-L-alanine amidase" evidence="5">
    <location>
        <begin position="12"/>
        <end position="147"/>
    </location>
</feature>
<dbReference type="Gene3D" id="3.40.80.10">
    <property type="entry name" value="Peptidoglycan recognition protein-like"/>
    <property type="match status" value="1"/>
</dbReference>
<dbReference type="GO" id="GO:0009254">
    <property type="term" value="P:peptidoglycan turnover"/>
    <property type="evidence" value="ECO:0007669"/>
    <property type="project" value="TreeGrafter"/>
</dbReference>
<dbReference type="AlphaFoldDB" id="A0A6V6Y5C9"/>
<dbReference type="SMART" id="SM00644">
    <property type="entry name" value="Ami_2"/>
    <property type="match status" value="1"/>
</dbReference>
<dbReference type="EC" id="3.5.1.28" evidence="2"/>
<dbReference type="EMBL" id="CAIJCS010000019">
    <property type="protein sequence ID" value="CAC9931622.1"/>
    <property type="molecule type" value="Genomic_DNA"/>
</dbReference>
<keyword evidence="3" id="KW-0378">Hydrolase</keyword>
<dbReference type="InterPro" id="IPR036505">
    <property type="entry name" value="Amidase/PGRP_sf"/>
</dbReference>
<protein>
    <recommendedName>
        <fullName evidence="2">N-acetylmuramoyl-L-alanine amidase</fullName>
        <ecNumber evidence="2">3.5.1.28</ecNumber>
    </recommendedName>
</protein>
<evidence type="ECO:0000259" key="5">
    <source>
        <dbReference type="SMART" id="SM00644"/>
    </source>
</evidence>
<dbReference type="RefSeq" id="WP_180499921.1">
    <property type="nucleotide sequence ID" value="NZ_CAIJCS010000019.1"/>
</dbReference>
<dbReference type="SUPFAM" id="SSF55846">
    <property type="entry name" value="N-acetylmuramoyl-L-alanine amidase-like"/>
    <property type="match status" value="1"/>
</dbReference>
<reference evidence="6 7" key="1">
    <citation type="submission" date="2020-06" db="EMBL/GenBank/DDBJ databases">
        <authorList>
            <person name="Criscuolo A."/>
        </authorList>
    </citation>
    <scope>NUCLEOTIDE SEQUENCE [LARGE SCALE GENOMIC DNA]</scope>
    <source>
        <strain evidence="6">1804121828</strain>
    </source>
</reference>
<evidence type="ECO:0000256" key="2">
    <source>
        <dbReference type="ARBA" id="ARBA00011901"/>
    </source>
</evidence>
<dbReference type="CDD" id="cd06583">
    <property type="entry name" value="PGRP"/>
    <property type="match status" value="1"/>
</dbReference>
<dbReference type="PANTHER" id="PTHR30417">
    <property type="entry name" value="N-ACETYLMURAMOYL-L-ALANINE AMIDASE AMID"/>
    <property type="match status" value="1"/>
</dbReference>
<proteinExistence type="predicted"/>
<evidence type="ECO:0000313" key="7">
    <source>
        <dbReference type="Proteomes" id="UP000586454"/>
    </source>
</evidence>
<dbReference type="Pfam" id="PF01510">
    <property type="entry name" value="Amidase_2"/>
    <property type="match status" value="1"/>
</dbReference>
<dbReference type="Proteomes" id="UP000586454">
    <property type="component" value="Unassembled WGS sequence"/>
</dbReference>
<organism evidence="6 7">
    <name type="scientific">Aedoeadaptatus nemausensis</name>
    <dbReference type="NCBI Taxonomy" id="2582829"/>
    <lineage>
        <taxon>Bacteria</taxon>
        <taxon>Bacillati</taxon>
        <taxon>Bacillota</taxon>
        <taxon>Tissierellia</taxon>
        <taxon>Tissierellales</taxon>
        <taxon>Peptoniphilaceae</taxon>
        <taxon>Aedoeadaptatus</taxon>
    </lineage>
</organism>
<dbReference type="GO" id="GO:0071555">
    <property type="term" value="P:cell wall organization"/>
    <property type="evidence" value="ECO:0007669"/>
    <property type="project" value="UniProtKB-KW"/>
</dbReference>
<sequence length="284" mass="32343">MEFIYKPITNKRQIGRYRKASEIKFIVIHYTGNYSVGANAMAHYRYLQGATRYGSAQYYVDDKQIIQVIGDSRVAWSVGDNQGKGRYLNGCTNNNSLNIEMCVNADADLKKTYKNVLELTKNLMRKFNVPASNVCRHYDVSRKDCPHNFRANNWAQWWEFKEQIKAPIEWPIDLSKSSTFGEAVKPSKAPEAKVTDVEDLAAQDKARKEYLMTQKMDPDHLPEWAEKEWEEAKELGITDGTRPGAIATRAEVAAMLVRAIKAKEAKNGKCNCNDNSGLRYRTGL</sequence>
<comment type="catalytic activity">
    <reaction evidence="1">
        <text>Hydrolyzes the link between N-acetylmuramoyl residues and L-amino acid residues in certain cell-wall glycopeptides.</text>
        <dbReference type="EC" id="3.5.1.28"/>
    </reaction>
</comment>
<dbReference type="PANTHER" id="PTHR30417:SF1">
    <property type="entry name" value="N-ACETYLMURAMOYL-L-ALANINE AMIDASE AMID"/>
    <property type="match status" value="1"/>
</dbReference>
<evidence type="ECO:0000256" key="1">
    <source>
        <dbReference type="ARBA" id="ARBA00001561"/>
    </source>
</evidence>
<evidence type="ECO:0000313" key="6">
    <source>
        <dbReference type="EMBL" id="CAC9931622.1"/>
    </source>
</evidence>
<name>A0A6V6Y5C9_9FIRM</name>
<keyword evidence="7" id="KW-1185">Reference proteome</keyword>
<dbReference type="GO" id="GO:0009253">
    <property type="term" value="P:peptidoglycan catabolic process"/>
    <property type="evidence" value="ECO:0007669"/>
    <property type="project" value="InterPro"/>
</dbReference>
<gene>
    <name evidence="6" type="ORF">PEPNEM18_01020</name>
</gene>
<evidence type="ECO:0000256" key="4">
    <source>
        <dbReference type="ARBA" id="ARBA00023316"/>
    </source>
</evidence>
<dbReference type="InterPro" id="IPR002502">
    <property type="entry name" value="Amidase_domain"/>
</dbReference>
<accession>A0A6V6Y5C9</accession>
<dbReference type="InterPro" id="IPR051206">
    <property type="entry name" value="NAMLAA_amidase_2"/>
</dbReference>
<comment type="caution">
    <text evidence="6">The sequence shown here is derived from an EMBL/GenBank/DDBJ whole genome shotgun (WGS) entry which is preliminary data.</text>
</comment>
<evidence type="ECO:0000256" key="3">
    <source>
        <dbReference type="ARBA" id="ARBA00022801"/>
    </source>
</evidence>
<dbReference type="GO" id="GO:0008745">
    <property type="term" value="F:N-acetylmuramoyl-L-alanine amidase activity"/>
    <property type="evidence" value="ECO:0007669"/>
    <property type="project" value="UniProtKB-EC"/>
</dbReference>
<keyword evidence="4" id="KW-0961">Cell wall biogenesis/degradation</keyword>